<comment type="similarity">
    <text evidence="1 4">Belongs to the N(4)/N(6)-methyltransferase family.</text>
</comment>
<dbReference type="GO" id="GO:0009007">
    <property type="term" value="F:site-specific DNA-methyltransferase (adenine-specific) activity"/>
    <property type="evidence" value="ECO:0007669"/>
    <property type="project" value="TreeGrafter"/>
</dbReference>
<dbReference type="GO" id="GO:0032259">
    <property type="term" value="P:methylation"/>
    <property type="evidence" value="ECO:0007669"/>
    <property type="project" value="UniProtKB-KW"/>
</dbReference>
<evidence type="ECO:0000256" key="3">
    <source>
        <dbReference type="ARBA" id="ARBA00022679"/>
    </source>
</evidence>
<dbReference type="InterPro" id="IPR029063">
    <property type="entry name" value="SAM-dependent_MTases_sf"/>
</dbReference>
<dbReference type="AlphaFoldDB" id="A0A7X1M8K6"/>
<comment type="caution">
    <text evidence="7">The sequence shown here is derived from an EMBL/GenBank/DDBJ whole genome shotgun (WGS) entry which is preliminary data.</text>
</comment>
<dbReference type="InterPro" id="IPR001091">
    <property type="entry name" value="RM_Methyltransferase"/>
</dbReference>
<dbReference type="Gene3D" id="3.40.50.150">
    <property type="entry name" value="Vaccinia Virus protein VP39"/>
    <property type="match status" value="1"/>
</dbReference>
<feature type="domain" description="DNA methylase N-4/N-6" evidence="6">
    <location>
        <begin position="22"/>
        <end position="230"/>
    </location>
</feature>
<keyword evidence="2 7" id="KW-0489">Methyltransferase</keyword>
<reference evidence="7 8" key="1">
    <citation type="submission" date="2020-08" db="EMBL/GenBank/DDBJ databases">
        <title>Streptomyces sp. PSKA01 genome sequencing and assembly.</title>
        <authorList>
            <person name="Mandal S."/>
            <person name="Maiti P.K."/>
            <person name="Das P."/>
        </authorList>
    </citation>
    <scope>NUCLEOTIDE SEQUENCE [LARGE SCALE GENOMIC DNA]</scope>
    <source>
        <strain evidence="7 8">PSKA01</strain>
    </source>
</reference>
<dbReference type="GO" id="GO:0008170">
    <property type="term" value="F:N-methyltransferase activity"/>
    <property type="evidence" value="ECO:0007669"/>
    <property type="project" value="InterPro"/>
</dbReference>
<dbReference type="PANTHER" id="PTHR13370:SF3">
    <property type="entry name" value="TRNA (GUANINE(10)-N2)-METHYLTRANSFERASE HOMOLOG"/>
    <property type="match status" value="1"/>
</dbReference>
<dbReference type="RefSeq" id="WP_186282036.1">
    <property type="nucleotide sequence ID" value="NZ_JACMSF010000009.1"/>
</dbReference>
<sequence length="253" mass="27809">MPYTLHRGDALTALAGIPDSSVDAVITDPPYNSGGRTSSERTGRSARAKYTSADAEHDLANFPGENRDQRSYGFWLTLLLTESYRATVESGTALVFTDWRQLPTTTDALQAAGWTWRGIASWHKPVSRPQKGRLKQSCEYIVWGTKGPVDANRNPVYLPGLYTASQPRKGRVHITQKPVEVMQELVKICPPGGTVLDPFAGSGTTGVAALREGRQFIGVELSEHYADIAEQRLLQATQQHLTREDFVLAGPEE</sequence>
<dbReference type="SUPFAM" id="SSF53335">
    <property type="entry name" value="S-adenosyl-L-methionine-dependent methyltransferases"/>
    <property type="match status" value="1"/>
</dbReference>
<dbReference type="CDD" id="cd02440">
    <property type="entry name" value="AdoMet_MTases"/>
    <property type="match status" value="1"/>
</dbReference>
<dbReference type="PANTHER" id="PTHR13370">
    <property type="entry name" value="RNA METHYLASE-RELATED"/>
    <property type="match status" value="1"/>
</dbReference>
<dbReference type="InterPro" id="IPR002052">
    <property type="entry name" value="DNA_methylase_N6_adenine_CS"/>
</dbReference>
<keyword evidence="8" id="KW-1185">Reference proteome</keyword>
<accession>A0A7X1M8K6</accession>
<dbReference type="Proteomes" id="UP000584670">
    <property type="component" value="Unassembled WGS sequence"/>
</dbReference>
<evidence type="ECO:0000256" key="1">
    <source>
        <dbReference type="ARBA" id="ARBA00006594"/>
    </source>
</evidence>
<evidence type="ECO:0000256" key="4">
    <source>
        <dbReference type="RuleBase" id="RU362026"/>
    </source>
</evidence>
<gene>
    <name evidence="7" type="ORF">H4N64_10965</name>
</gene>
<dbReference type="Pfam" id="PF01555">
    <property type="entry name" value="N6_N4_Mtase"/>
    <property type="match status" value="1"/>
</dbReference>
<dbReference type="PROSITE" id="PS00092">
    <property type="entry name" value="N6_MTASE"/>
    <property type="match status" value="1"/>
</dbReference>
<dbReference type="EC" id="2.1.1.-" evidence="4"/>
<dbReference type="EMBL" id="JACMSF010000009">
    <property type="protein sequence ID" value="MBC2902122.1"/>
    <property type="molecule type" value="Genomic_DNA"/>
</dbReference>
<evidence type="ECO:0000256" key="5">
    <source>
        <dbReference type="SAM" id="MobiDB-lite"/>
    </source>
</evidence>
<evidence type="ECO:0000313" key="7">
    <source>
        <dbReference type="EMBL" id="MBC2902122.1"/>
    </source>
</evidence>
<name>A0A7X1M8K6_9ACTN</name>
<protein>
    <recommendedName>
        <fullName evidence="4">Methyltransferase</fullName>
        <ecNumber evidence="4">2.1.1.-</ecNumber>
    </recommendedName>
</protein>
<evidence type="ECO:0000313" key="8">
    <source>
        <dbReference type="Proteomes" id="UP000584670"/>
    </source>
</evidence>
<evidence type="ECO:0000256" key="2">
    <source>
        <dbReference type="ARBA" id="ARBA00022603"/>
    </source>
</evidence>
<dbReference type="FunFam" id="3.40.50.150:FF:000166">
    <property type="entry name" value="Methyltransferase"/>
    <property type="match status" value="1"/>
</dbReference>
<keyword evidence="3 7" id="KW-0808">Transferase</keyword>
<dbReference type="GO" id="GO:0003677">
    <property type="term" value="F:DNA binding"/>
    <property type="evidence" value="ECO:0007669"/>
    <property type="project" value="InterPro"/>
</dbReference>
<proteinExistence type="inferred from homology"/>
<dbReference type="GO" id="GO:0005737">
    <property type="term" value="C:cytoplasm"/>
    <property type="evidence" value="ECO:0007669"/>
    <property type="project" value="TreeGrafter"/>
</dbReference>
<organism evidence="7 8">
    <name type="scientific">Streptomyces cupreus</name>
    <dbReference type="NCBI Taxonomy" id="2759956"/>
    <lineage>
        <taxon>Bacteria</taxon>
        <taxon>Bacillati</taxon>
        <taxon>Actinomycetota</taxon>
        <taxon>Actinomycetes</taxon>
        <taxon>Kitasatosporales</taxon>
        <taxon>Streptomycetaceae</taxon>
        <taxon>Streptomyces</taxon>
    </lineage>
</organism>
<evidence type="ECO:0000259" key="6">
    <source>
        <dbReference type="Pfam" id="PF01555"/>
    </source>
</evidence>
<dbReference type="PRINTS" id="PR00508">
    <property type="entry name" value="S21N4MTFRASE"/>
</dbReference>
<dbReference type="InterPro" id="IPR002941">
    <property type="entry name" value="DNA_methylase_N4/N6"/>
</dbReference>
<feature type="region of interest" description="Disordered" evidence="5">
    <location>
        <begin position="25"/>
        <end position="48"/>
    </location>
</feature>